<dbReference type="OrthoDB" id="269227at2759"/>
<evidence type="ECO:0000259" key="2">
    <source>
        <dbReference type="Pfam" id="PF05199"/>
    </source>
</evidence>
<evidence type="ECO:0000313" key="4">
    <source>
        <dbReference type="Proteomes" id="UP000521943"/>
    </source>
</evidence>
<dbReference type="EMBL" id="JACGCI010000016">
    <property type="protein sequence ID" value="KAF6759078.1"/>
    <property type="molecule type" value="Genomic_DNA"/>
</dbReference>
<name>A0A8H6M7U5_9AGAR</name>
<evidence type="ECO:0000256" key="1">
    <source>
        <dbReference type="ARBA" id="ARBA00001974"/>
    </source>
</evidence>
<dbReference type="Pfam" id="PF05199">
    <property type="entry name" value="GMC_oxred_C"/>
    <property type="match status" value="1"/>
</dbReference>
<dbReference type="Gene3D" id="3.50.50.60">
    <property type="entry name" value="FAD/NAD(P)-binding domain"/>
    <property type="match status" value="1"/>
</dbReference>
<comment type="cofactor">
    <cofactor evidence="1">
        <name>FAD</name>
        <dbReference type="ChEBI" id="CHEBI:57692"/>
    </cofactor>
</comment>
<protein>
    <recommendedName>
        <fullName evidence="2">Glucose-methanol-choline oxidoreductase C-terminal domain-containing protein</fullName>
    </recommendedName>
</protein>
<proteinExistence type="predicted"/>
<accession>A0A8H6M7U5</accession>
<dbReference type="GO" id="GO:0016614">
    <property type="term" value="F:oxidoreductase activity, acting on CH-OH group of donors"/>
    <property type="evidence" value="ECO:0007669"/>
    <property type="project" value="InterPro"/>
</dbReference>
<dbReference type="AlphaFoldDB" id="A0A8H6M7U5"/>
<dbReference type="Proteomes" id="UP000521943">
    <property type="component" value="Unassembled WGS sequence"/>
</dbReference>
<evidence type="ECO:0000313" key="3">
    <source>
        <dbReference type="EMBL" id="KAF6759078.1"/>
    </source>
</evidence>
<sequence>NGVHTQYHPASACAMLPCKSGGVVHGKLKVYGFANVPVVDSTVYLFEFAAYFQCYV</sequence>
<organism evidence="3 4">
    <name type="scientific">Ephemerocybe angulata</name>
    <dbReference type="NCBI Taxonomy" id="980116"/>
    <lineage>
        <taxon>Eukaryota</taxon>
        <taxon>Fungi</taxon>
        <taxon>Dikarya</taxon>
        <taxon>Basidiomycota</taxon>
        <taxon>Agaricomycotina</taxon>
        <taxon>Agaricomycetes</taxon>
        <taxon>Agaricomycetidae</taxon>
        <taxon>Agaricales</taxon>
        <taxon>Agaricineae</taxon>
        <taxon>Psathyrellaceae</taxon>
        <taxon>Ephemerocybe</taxon>
    </lineage>
</organism>
<dbReference type="InterPro" id="IPR036188">
    <property type="entry name" value="FAD/NAD-bd_sf"/>
</dbReference>
<comment type="caution">
    <text evidence="3">The sequence shown here is derived from an EMBL/GenBank/DDBJ whole genome shotgun (WGS) entry which is preliminary data.</text>
</comment>
<gene>
    <name evidence="3" type="ORF">DFP72DRAFT_759657</name>
</gene>
<keyword evidence="4" id="KW-1185">Reference proteome</keyword>
<feature type="non-terminal residue" evidence="3">
    <location>
        <position position="1"/>
    </location>
</feature>
<feature type="domain" description="Glucose-methanol-choline oxidoreductase C-terminal" evidence="2">
    <location>
        <begin position="4"/>
        <end position="44"/>
    </location>
</feature>
<feature type="non-terminal residue" evidence="3">
    <location>
        <position position="56"/>
    </location>
</feature>
<dbReference type="InterPro" id="IPR007867">
    <property type="entry name" value="GMC_OxRtase_C"/>
</dbReference>
<reference evidence="3 4" key="1">
    <citation type="submission" date="2020-07" db="EMBL/GenBank/DDBJ databases">
        <title>Comparative genomics of pyrophilous fungi reveals a link between fire events and developmental genes.</title>
        <authorList>
            <consortium name="DOE Joint Genome Institute"/>
            <person name="Steindorff A.S."/>
            <person name="Carver A."/>
            <person name="Calhoun S."/>
            <person name="Stillman K."/>
            <person name="Liu H."/>
            <person name="Lipzen A."/>
            <person name="Pangilinan J."/>
            <person name="Labutti K."/>
            <person name="Bruns T.D."/>
            <person name="Grigoriev I.V."/>
        </authorList>
    </citation>
    <scope>NUCLEOTIDE SEQUENCE [LARGE SCALE GENOMIC DNA]</scope>
    <source>
        <strain evidence="3 4">CBS 144469</strain>
    </source>
</reference>